<reference evidence="2" key="2">
    <citation type="submission" date="2020-09" db="EMBL/GenBank/DDBJ databases">
        <authorList>
            <person name="Sun Q."/>
            <person name="Zhou Y."/>
        </authorList>
    </citation>
    <scope>NUCLEOTIDE SEQUENCE</scope>
    <source>
        <strain evidence="2">CGMCC 1.15425</strain>
    </source>
</reference>
<dbReference type="OrthoDB" id="119951at2"/>
<keyword evidence="2" id="KW-0378">Hydrolase</keyword>
<reference evidence="2" key="1">
    <citation type="journal article" date="2014" name="Int. J. Syst. Evol. Microbiol.">
        <title>Complete genome sequence of Corynebacterium casei LMG S-19264T (=DSM 44701T), isolated from a smear-ripened cheese.</title>
        <authorList>
            <consortium name="US DOE Joint Genome Institute (JGI-PGF)"/>
            <person name="Walter F."/>
            <person name="Albersmeier A."/>
            <person name="Kalinowski J."/>
            <person name="Ruckert C."/>
        </authorList>
    </citation>
    <scope>NUCLEOTIDE SEQUENCE</scope>
    <source>
        <strain evidence="2">CGMCC 1.15425</strain>
    </source>
</reference>
<name>A0A916QN04_9GAMM</name>
<dbReference type="Gene3D" id="3.40.710.10">
    <property type="entry name" value="DD-peptidase/beta-lactamase superfamily"/>
    <property type="match status" value="1"/>
</dbReference>
<gene>
    <name evidence="2" type="ORF">GCM10011403_27020</name>
</gene>
<dbReference type="InterPro" id="IPR001466">
    <property type="entry name" value="Beta-lactam-related"/>
</dbReference>
<dbReference type="InterPro" id="IPR050789">
    <property type="entry name" value="Diverse_Enzym_Activities"/>
</dbReference>
<keyword evidence="3" id="KW-1185">Reference proteome</keyword>
<dbReference type="EMBL" id="BMIY01000012">
    <property type="protein sequence ID" value="GFZ82119.1"/>
    <property type="molecule type" value="Genomic_DNA"/>
</dbReference>
<dbReference type="RefSeq" id="WP_068810306.1">
    <property type="nucleotide sequence ID" value="NZ_BMIY01000012.1"/>
</dbReference>
<dbReference type="PANTHER" id="PTHR43283:SF3">
    <property type="entry name" value="BETA-LACTAMASE FAMILY PROTEIN (AFU_ORTHOLOGUE AFUA_5G07500)"/>
    <property type="match status" value="1"/>
</dbReference>
<dbReference type="Pfam" id="PF00144">
    <property type="entry name" value="Beta-lactamase"/>
    <property type="match status" value="1"/>
</dbReference>
<accession>A0A916QN04</accession>
<evidence type="ECO:0000313" key="3">
    <source>
        <dbReference type="Proteomes" id="UP000627715"/>
    </source>
</evidence>
<dbReference type="PANTHER" id="PTHR43283">
    <property type="entry name" value="BETA-LACTAMASE-RELATED"/>
    <property type="match status" value="1"/>
</dbReference>
<organism evidence="2 3">
    <name type="scientific">Pseudohongiella nitratireducens</name>
    <dbReference type="NCBI Taxonomy" id="1768907"/>
    <lineage>
        <taxon>Bacteria</taxon>
        <taxon>Pseudomonadati</taxon>
        <taxon>Pseudomonadota</taxon>
        <taxon>Gammaproteobacteria</taxon>
        <taxon>Pseudomonadales</taxon>
        <taxon>Pseudohongiellaceae</taxon>
        <taxon>Pseudohongiella</taxon>
    </lineage>
</organism>
<dbReference type="AlphaFoldDB" id="A0A916QN04"/>
<protein>
    <submittedName>
        <fullName evidence="2">Serine hydrolase</fullName>
    </submittedName>
</protein>
<dbReference type="SUPFAM" id="SSF56601">
    <property type="entry name" value="beta-lactamase/transpeptidase-like"/>
    <property type="match status" value="1"/>
</dbReference>
<proteinExistence type="predicted"/>
<feature type="domain" description="Beta-lactamase-related" evidence="1">
    <location>
        <begin position="64"/>
        <end position="413"/>
    </location>
</feature>
<dbReference type="Proteomes" id="UP000627715">
    <property type="component" value="Unassembled WGS sequence"/>
</dbReference>
<evidence type="ECO:0000313" key="2">
    <source>
        <dbReference type="EMBL" id="GFZ82119.1"/>
    </source>
</evidence>
<comment type="caution">
    <text evidence="2">The sequence shown here is derived from an EMBL/GenBank/DDBJ whole genome shotgun (WGS) entry which is preliminary data.</text>
</comment>
<dbReference type="InterPro" id="IPR012338">
    <property type="entry name" value="Beta-lactam/transpept-like"/>
</dbReference>
<evidence type="ECO:0000259" key="1">
    <source>
        <dbReference type="Pfam" id="PF00144"/>
    </source>
</evidence>
<sequence length="423" mass="45679">MNKLTAYGVALTWTVLASATHGASENAQQAGALSGSSLQRIDASHFNIDDQEIADIRQGMQSAVDADYIAGALLLVGNSDGVGMLETIGTQGPGDAQPVNAETIFRIYSMTKPIVSVAAMSLIEDGLLSLDDPVGDYIPAFNNLQVMNEDGTTRPAQNEMRIENLLTHQSGLIQSIFALGTPLGTAYQENVPVKADLTSTATALEIAQRIGQLPLAFEPGTAWHYGHSTDVLGAVLEVAAGKPLDAILAEHIFNPLGMDETTFYVPEAKRARIAQPIHGDMSDNTEARDFLSAGAGLNSTTEDYARFAQMLLNGGEYRGQRIIDEATLERMRVPEIDDNVSRENFFYGSSGNWGLGFHLQPIDASQPEGPYNFGWRGIGGTLFVVDPVNDFYLLYMEQRWGGPSGAPFDNNAAQRVVYEAIRD</sequence>
<dbReference type="GO" id="GO:0016787">
    <property type="term" value="F:hydrolase activity"/>
    <property type="evidence" value="ECO:0007669"/>
    <property type="project" value="UniProtKB-KW"/>
</dbReference>